<dbReference type="OrthoDB" id="3268477at2"/>
<dbReference type="Proteomes" id="UP000481339">
    <property type="component" value="Unassembled WGS sequence"/>
</dbReference>
<dbReference type="EMBL" id="WBKA01000002">
    <property type="protein sequence ID" value="KAB1632798.1"/>
    <property type="molecule type" value="Genomic_DNA"/>
</dbReference>
<gene>
    <name evidence="1" type="ORF">F8O02_02710</name>
</gene>
<sequence length="64" mass="7627">MTDQQQFWFNTRTRAVEEGPQSLAVDRIGPFPTREEAAHAEEIVARRAREWNEEDDERWEHGED</sequence>
<dbReference type="RefSeq" id="WP_158035720.1">
    <property type="nucleotide sequence ID" value="NZ_BAAAZV010000003.1"/>
</dbReference>
<keyword evidence="1" id="KW-0378">Hydrolase</keyword>
<organism evidence="1 2">
    <name type="scientific">Pseudoclavibacter caeni</name>
    <dbReference type="NCBI Taxonomy" id="908846"/>
    <lineage>
        <taxon>Bacteria</taxon>
        <taxon>Bacillati</taxon>
        <taxon>Actinomycetota</taxon>
        <taxon>Actinomycetes</taxon>
        <taxon>Micrococcales</taxon>
        <taxon>Microbacteriaceae</taxon>
        <taxon>Pseudoclavibacter</taxon>
    </lineage>
</organism>
<evidence type="ECO:0000313" key="2">
    <source>
        <dbReference type="Proteomes" id="UP000481339"/>
    </source>
</evidence>
<comment type="caution">
    <text evidence="1">The sequence shown here is derived from an EMBL/GenBank/DDBJ whole genome shotgun (WGS) entry which is preliminary data.</text>
</comment>
<proteinExistence type="predicted"/>
<dbReference type="GO" id="GO:0004177">
    <property type="term" value="F:aminopeptidase activity"/>
    <property type="evidence" value="ECO:0007669"/>
    <property type="project" value="UniProtKB-KW"/>
</dbReference>
<name>A0A7C8BRQ1_9MICO</name>
<evidence type="ECO:0000313" key="1">
    <source>
        <dbReference type="EMBL" id="KAB1632798.1"/>
    </source>
</evidence>
<reference evidence="1 2" key="1">
    <citation type="submission" date="2019-09" db="EMBL/GenBank/DDBJ databases">
        <title>Phylogeny of genus Pseudoclavibacter and closely related genus.</title>
        <authorList>
            <person name="Li Y."/>
        </authorList>
    </citation>
    <scope>NUCLEOTIDE SEQUENCE [LARGE SCALE GENOMIC DNA]</scope>
    <source>
        <strain evidence="1 2">JCM 16921</strain>
    </source>
</reference>
<dbReference type="AlphaFoldDB" id="A0A7C8BRQ1"/>
<keyword evidence="1" id="KW-0031">Aminopeptidase</keyword>
<keyword evidence="1" id="KW-0645">Protease</keyword>
<protein>
    <submittedName>
        <fullName evidence="1">Methionine aminopeptidase</fullName>
    </submittedName>
</protein>
<accession>A0A7C8BRQ1</accession>
<keyword evidence="2" id="KW-1185">Reference proteome</keyword>